<dbReference type="PANTHER" id="PTHR37312:SF1">
    <property type="entry name" value="MEMBRANE-BOUND ACYLTRANSFERASE YKRP-RELATED"/>
    <property type="match status" value="1"/>
</dbReference>
<protein>
    <submittedName>
        <fullName evidence="3">Acyltransferase family protein</fullName>
    </submittedName>
</protein>
<evidence type="ECO:0000256" key="1">
    <source>
        <dbReference type="SAM" id="Phobius"/>
    </source>
</evidence>
<feature type="transmembrane region" description="Helical" evidence="1">
    <location>
        <begin position="108"/>
        <end position="124"/>
    </location>
</feature>
<accession>A0AAW4NU35</accession>
<sequence>MSNKRILYFDALKFFAIWLVVLGHYLQEIDCGSVGFYTNQVIYTFHMPLFIMISGFFAQKGEPSFRNLIIKKTITLLLPVIIWTAIIVVYSLLSCKDSMRIQIELKGNSWYLKVLFLCLLYQWLSRRFISIDWIAAICSIILLFVLPFGSIFQFNFMYSFFWLGYFIGKNKDWIYRHTILGLYLTGVCFLLGLFFMFLNNWNITKLA</sequence>
<keyword evidence="3" id="KW-0808">Transferase</keyword>
<keyword evidence="3" id="KW-0012">Acyltransferase</keyword>
<keyword evidence="1" id="KW-0472">Membrane</keyword>
<dbReference type="Proteomes" id="UP001196873">
    <property type="component" value="Unassembled WGS sequence"/>
</dbReference>
<proteinExistence type="predicted"/>
<evidence type="ECO:0000259" key="2">
    <source>
        <dbReference type="Pfam" id="PF01757"/>
    </source>
</evidence>
<name>A0AAW4NU35_9BACT</name>
<comment type="caution">
    <text evidence="3">The sequence shown here is derived from an EMBL/GenBank/DDBJ whole genome shotgun (WGS) entry which is preliminary data.</text>
</comment>
<dbReference type="InterPro" id="IPR002656">
    <property type="entry name" value="Acyl_transf_3_dom"/>
</dbReference>
<feature type="transmembrane region" description="Helical" evidence="1">
    <location>
        <begin position="7"/>
        <end position="26"/>
    </location>
</feature>
<dbReference type="EMBL" id="JAHXRF010000029">
    <property type="protein sequence ID" value="MBW4866969.1"/>
    <property type="molecule type" value="Genomic_DNA"/>
</dbReference>
<organism evidence="3 4">
    <name type="scientific">Segatella salivae</name>
    <dbReference type="NCBI Taxonomy" id="228604"/>
    <lineage>
        <taxon>Bacteria</taxon>
        <taxon>Pseudomonadati</taxon>
        <taxon>Bacteroidota</taxon>
        <taxon>Bacteroidia</taxon>
        <taxon>Bacteroidales</taxon>
        <taxon>Prevotellaceae</taxon>
        <taxon>Segatella</taxon>
    </lineage>
</organism>
<feature type="transmembrane region" description="Helical" evidence="1">
    <location>
        <begin position="41"/>
        <end position="58"/>
    </location>
</feature>
<dbReference type="InterPro" id="IPR052734">
    <property type="entry name" value="Nod_factor_acetyltransferase"/>
</dbReference>
<gene>
    <name evidence="3" type="ORF">KZY68_13365</name>
</gene>
<reference evidence="3" key="1">
    <citation type="submission" date="2021-07" db="EMBL/GenBank/DDBJ databases">
        <title>Genomic diversity and antimicrobial resistance of Prevotella spp. isolated from chronic lung disease airways.</title>
        <authorList>
            <person name="Webb K.A."/>
            <person name="Olagoke O.S."/>
            <person name="Baird T."/>
            <person name="Neill J."/>
            <person name="Pham A."/>
            <person name="Wells T.J."/>
            <person name="Ramsay K.A."/>
            <person name="Bell S.C."/>
            <person name="Sarovich D.S."/>
            <person name="Price E.P."/>
        </authorList>
    </citation>
    <scope>NUCLEOTIDE SEQUENCE</scope>
    <source>
        <strain evidence="3">SCHI0047.S.3</strain>
    </source>
</reference>
<feature type="domain" description="Acyltransferase 3" evidence="2">
    <location>
        <begin position="7"/>
        <end position="198"/>
    </location>
</feature>
<dbReference type="AlphaFoldDB" id="A0AAW4NU35"/>
<keyword evidence="1" id="KW-0812">Transmembrane</keyword>
<feature type="transmembrane region" description="Helical" evidence="1">
    <location>
        <begin position="74"/>
        <end position="93"/>
    </location>
</feature>
<dbReference type="GO" id="GO:0016747">
    <property type="term" value="F:acyltransferase activity, transferring groups other than amino-acyl groups"/>
    <property type="evidence" value="ECO:0007669"/>
    <property type="project" value="InterPro"/>
</dbReference>
<dbReference type="RefSeq" id="WP_219427520.1">
    <property type="nucleotide sequence ID" value="NZ_JAHXRD010000005.1"/>
</dbReference>
<evidence type="ECO:0000313" key="3">
    <source>
        <dbReference type="EMBL" id="MBW4866969.1"/>
    </source>
</evidence>
<keyword evidence="1" id="KW-1133">Transmembrane helix</keyword>
<dbReference type="Pfam" id="PF01757">
    <property type="entry name" value="Acyl_transf_3"/>
    <property type="match status" value="1"/>
</dbReference>
<feature type="transmembrane region" description="Helical" evidence="1">
    <location>
        <begin position="131"/>
        <end position="154"/>
    </location>
</feature>
<dbReference type="PANTHER" id="PTHR37312">
    <property type="entry name" value="MEMBRANE-BOUND ACYLTRANSFERASE YKRP-RELATED"/>
    <property type="match status" value="1"/>
</dbReference>
<feature type="transmembrane region" description="Helical" evidence="1">
    <location>
        <begin position="174"/>
        <end position="198"/>
    </location>
</feature>
<evidence type="ECO:0000313" key="4">
    <source>
        <dbReference type="Proteomes" id="UP001196873"/>
    </source>
</evidence>